<sequence>MDLATGAMGSLLLKLSNLLMGEYKLQSGVKEDIEYMKRELTSMHIALRKVGDVPRDQLDQQVKHWANEVRDLSYMMEDIIDKFLVHVKGVEPAVKPRKLKHLMKKMGDLFTKSKTHHVISDEIKGIKVRVQEAADRRDRYKVNDVVANPYGAYIADPRLLALYKDKNALVGIDGPMNELTNMMRDGHGDVQKQLKIVCIFGSGGLGKTTLAKALYDKLQSPFDCSAFVPVGRNPSMKNLLNDILLGIGKEKQPGWDVKQLIDELRKLLKNQRYFIVIDDIWDTGTWDIVKCALVDNNCASRIITTTRILDVAAKTGEVYKLKPLSHDLYKELFHRRLSGANRKGTSDLPAEVYDKILHKCAGIPLAIITIASLLDNKPVEFWSNIYNSIGFGHEDNNDVDNTRKILLFSYYDLPCHLRACLLHLSIYPEDRLIEKDSLIWLWVGEGFIHEEPGVGLFEIGERYFNELINKSMLLPVESQHEGIISGCRVHDIVLDMICLLAKEENFVTILDSNEQYTSAHTNARRLAIGKREDPLAIAPMLQVRSFNAIDYADKLPPLSCFEVLRVLYYLYYKNLITYNEDSTTQLEHLGKLVHLRYLRVGGMDITEVPEEIGNLKFLQVLDLSGNYNIKELPHSIGLLGQLKCLNADYVNITVAQDWIGNLTSLEELWVYSVEASSNFATELGKLTELRKLCIRGTLWLESVSLVKAWAESVVKLRKIQFIDVEYVVSRDTGDVTFEGYLPPQQLRVFNLSYRQPGMYASIKSSCLPNLSHLSLHVDSPDVEMFGRFPSLIVLKLDMDRHHQGHHVMGGAGVGLFPKLRVYKTWEASPGEFLQGSMPSLESLQFAVDVWTSRDGNIHFDFGSLVNLPMLQEVTIFMRSGKRIKDEDWQKAEETVRHAVDSHPNHPTLHLNEYYKHRTICLDDPDAYGV</sequence>
<organism evidence="1 2">
    <name type="scientific">Avena sativa</name>
    <name type="common">Oat</name>
    <dbReference type="NCBI Taxonomy" id="4498"/>
    <lineage>
        <taxon>Eukaryota</taxon>
        <taxon>Viridiplantae</taxon>
        <taxon>Streptophyta</taxon>
        <taxon>Embryophyta</taxon>
        <taxon>Tracheophyta</taxon>
        <taxon>Spermatophyta</taxon>
        <taxon>Magnoliopsida</taxon>
        <taxon>Liliopsida</taxon>
        <taxon>Poales</taxon>
        <taxon>Poaceae</taxon>
        <taxon>BOP clade</taxon>
        <taxon>Pooideae</taxon>
        <taxon>Poodae</taxon>
        <taxon>Poeae</taxon>
        <taxon>Poeae Chloroplast Group 1 (Aveneae type)</taxon>
        <taxon>Aveninae</taxon>
        <taxon>Avena</taxon>
    </lineage>
</organism>
<dbReference type="EnsemblPlants" id="AVESA.00010b.r2.1CG0078540.2">
    <property type="protein sequence ID" value="AVESA.00010b.r2.1CG0078540.2.CDS"/>
    <property type="gene ID" value="AVESA.00010b.r2.1CG0078540"/>
</dbReference>
<accession>A0ACD5TL43</accession>
<proteinExistence type="predicted"/>
<dbReference type="Proteomes" id="UP001732700">
    <property type="component" value="Chromosome 1C"/>
</dbReference>
<protein>
    <submittedName>
        <fullName evidence="1">Uncharacterized protein</fullName>
    </submittedName>
</protein>
<evidence type="ECO:0000313" key="2">
    <source>
        <dbReference type="Proteomes" id="UP001732700"/>
    </source>
</evidence>
<reference evidence="1" key="1">
    <citation type="submission" date="2021-05" db="EMBL/GenBank/DDBJ databases">
        <authorList>
            <person name="Scholz U."/>
            <person name="Mascher M."/>
            <person name="Fiebig A."/>
        </authorList>
    </citation>
    <scope>NUCLEOTIDE SEQUENCE [LARGE SCALE GENOMIC DNA]</scope>
</reference>
<reference evidence="1" key="2">
    <citation type="submission" date="2025-09" db="UniProtKB">
        <authorList>
            <consortium name="EnsemblPlants"/>
        </authorList>
    </citation>
    <scope>IDENTIFICATION</scope>
</reference>
<keyword evidence="2" id="KW-1185">Reference proteome</keyword>
<evidence type="ECO:0000313" key="1">
    <source>
        <dbReference type="EnsemblPlants" id="AVESA.00010b.r2.1CG0078540.2.CDS"/>
    </source>
</evidence>
<name>A0ACD5TL43_AVESA</name>